<feature type="transmembrane region" description="Helical" evidence="1">
    <location>
        <begin position="35"/>
        <end position="54"/>
    </location>
</feature>
<gene>
    <name evidence="3" type="ORF">R3P38DRAFT_3311860</name>
</gene>
<feature type="transmembrane region" description="Helical" evidence="1">
    <location>
        <begin position="5"/>
        <end position="23"/>
    </location>
</feature>
<evidence type="ECO:0000313" key="3">
    <source>
        <dbReference type="EMBL" id="KAK7035897.1"/>
    </source>
</evidence>
<sequence length="720" mass="82131">MKSYYIIWAFTGLNTWIWSSVFHTRDLPFTEKLDYFSAALTILYSLYYSVIRLSHLYPSQQRARLTLATKAPSSPERSLKLKAWSLLCVVVYVCHVSYLTLLPRFDYAYNITFNLVIGLSHNALWLLYSLPSSISVFRRFPGHPRSYRPAFVTKAGIFVGLTTAATALELLDFPPLKGIIDAHSLWHLATAPIAVLCFLEMIGKSLPEYIFIRLCIAGLRLVAPVSVIYLLACAATGRVIVSPILVAAAACEAIFYAFFFFRCWRFNKTTSPGPPRLTRAQRQDLFERSTLHFTAENLSGWFIPPKSEIKRDNLREWILWAMFASTPEHASPEWDEEIDQYILATEKKLGCKLEPGRVPGVQSLRLSFDPIYTLHRPLIWYIVRISLLHIVGIVDAFTSLCLLSLGFKHYAPRRPYVRAFPPRPLLYLLSKPAAAPYFPYWYRPPRPSVESKNPILFLHGIGIGLYPYVPLLQEILRADSSQSMVLVEFLPVSFRMTGPMPTRWTTLEALNNILEDLDISKVTLAAHSYGTFIAGHIVSPPPDAEATDDPALSLGDKVSALVLVDPIPFLLHLPTVAYNFLYRPPGPYRGNEWQLWYFASRDADVARVLGRCFFWEEGCIWREDLRRFGATNGRRVSVILGGGDQIVPSEAVREYLTSDDEGDWRPTKECERWQSRRERLEVIWFPGLDHATVFETKERRKMLMQALNPPHTSYGAVESF</sequence>
<name>A0AAW0CAG4_9AGAR</name>
<dbReference type="EMBL" id="JAWWNJ010000019">
    <property type="protein sequence ID" value="KAK7035897.1"/>
    <property type="molecule type" value="Genomic_DNA"/>
</dbReference>
<keyword evidence="4" id="KW-1185">Reference proteome</keyword>
<dbReference type="InterPro" id="IPR000073">
    <property type="entry name" value="AB_hydrolase_1"/>
</dbReference>
<dbReference type="PANTHER" id="PTHR37471">
    <property type="entry name" value="UNNAMED PRODUCT"/>
    <property type="match status" value="1"/>
</dbReference>
<feature type="transmembrane region" description="Helical" evidence="1">
    <location>
        <begin position="210"/>
        <end position="232"/>
    </location>
</feature>
<dbReference type="SUPFAM" id="SSF53474">
    <property type="entry name" value="alpha/beta-Hydrolases"/>
    <property type="match status" value="1"/>
</dbReference>
<feature type="domain" description="AB hydrolase-1" evidence="2">
    <location>
        <begin position="455"/>
        <end position="695"/>
    </location>
</feature>
<evidence type="ECO:0000313" key="4">
    <source>
        <dbReference type="Proteomes" id="UP001362999"/>
    </source>
</evidence>
<dbReference type="Pfam" id="PF12697">
    <property type="entry name" value="Abhydrolase_6"/>
    <property type="match status" value="1"/>
</dbReference>
<dbReference type="Gene3D" id="3.40.50.1820">
    <property type="entry name" value="alpha/beta hydrolase"/>
    <property type="match status" value="1"/>
</dbReference>
<keyword evidence="1" id="KW-1133">Transmembrane helix</keyword>
<feature type="transmembrane region" description="Helical" evidence="1">
    <location>
        <begin position="238"/>
        <end position="261"/>
    </location>
</feature>
<evidence type="ECO:0000256" key="1">
    <source>
        <dbReference type="SAM" id="Phobius"/>
    </source>
</evidence>
<feature type="transmembrane region" description="Helical" evidence="1">
    <location>
        <begin position="183"/>
        <end position="203"/>
    </location>
</feature>
<protein>
    <submittedName>
        <fullName evidence="3">AB hydrolase-1 domain-containing protein</fullName>
    </submittedName>
</protein>
<dbReference type="GO" id="GO:0016787">
    <property type="term" value="F:hydrolase activity"/>
    <property type="evidence" value="ECO:0007669"/>
    <property type="project" value="UniProtKB-KW"/>
</dbReference>
<proteinExistence type="predicted"/>
<dbReference type="Proteomes" id="UP001362999">
    <property type="component" value="Unassembled WGS sequence"/>
</dbReference>
<evidence type="ECO:0000259" key="2">
    <source>
        <dbReference type="Pfam" id="PF12697"/>
    </source>
</evidence>
<dbReference type="GO" id="GO:0006506">
    <property type="term" value="P:GPI anchor biosynthetic process"/>
    <property type="evidence" value="ECO:0007669"/>
    <property type="project" value="InterPro"/>
</dbReference>
<dbReference type="AlphaFoldDB" id="A0AAW0CAG4"/>
<keyword evidence="1" id="KW-0472">Membrane</keyword>
<accession>A0AAW0CAG4</accession>
<feature type="transmembrane region" description="Helical" evidence="1">
    <location>
        <begin position="151"/>
        <end position="171"/>
    </location>
</feature>
<dbReference type="InterPro" id="IPR029058">
    <property type="entry name" value="AB_hydrolase_fold"/>
</dbReference>
<feature type="transmembrane region" description="Helical" evidence="1">
    <location>
        <begin position="83"/>
        <end position="101"/>
    </location>
</feature>
<dbReference type="InterPro" id="IPR007217">
    <property type="entry name" value="Per1-like"/>
</dbReference>
<reference evidence="3 4" key="1">
    <citation type="journal article" date="2024" name="J Genomics">
        <title>Draft genome sequencing and assembly of Favolaschia claudopus CIRM-BRFM 2984 isolated from oak limbs.</title>
        <authorList>
            <person name="Navarro D."/>
            <person name="Drula E."/>
            <person name="Chaduli D."/>
            <person name="Cazenave R."/>
            <person name="Ahrendt S."/>
            <person name="Wang J."/>
            <person name="Lipzen A."/>
            <person name="Daum C."/>
            <person name="Barry K."/>
            <person name="Grigoriev I.V."/>
            <person name="Favel A."/>
            <person name="Rosso M.N."/>
            <person name="Martin F."/>
        </authorList>
    </citation>
    <scope>NUCLEOTIDE SEQUENCE [LARGE SCALE GENOMIC DNA]</scope>
    <source>
        <strain evidence="3 4">CIRM-BRFM 2984</strain>
    </source>
</reference>
<keyword evidence="3" id="KW-0378">Hydrolase</keyword>
<dbReference type="Pfam" id="PF04080">
    <property type="entry name" value="Per1"/>
    <property type="match status" value="1"/>
</dbReference>
<dbReference type="GO" id="GO:0016020">
    <property type="term" value="C:membrane"/>
    <property type="evidence" value="ECO:0007669"/>
    <property type="project" value="GOC"/>
</dbReference>
<dbReference type="PANTHER" id="PTHR37471:SF1">
    <property type="entry name" value="AB HYDROLASE-1 DOMAIN-CONTAINING PROTEIN"/>
    <property type="match status" value="1"/>
</dbReference>
<feature type="transmembrane region" description="Helical" evidence="1">
    <location>
        <begin position="378"/>
        <end position="405"/>
    </location>
</feature>
<feature type="transmembrane region" description="Helical" evidence="1">
    <location>
        <begin position="107"/>
        <end position="130"/>
    </location>
</feature>
<comment type="caution">
    <text evidence="3">The sequence shown here is derived from an EMBL/GenBank/DDBJ whole genome shotgun (WGS) entry which is preliminary data.</text>
</comment>
<keyword evidence="1" id="KW-0812">Transmembrane</keyword>
<organism evidence="3 4">
    <name type="scientific">Favolaschia claudopus</name>
    <dbReference type="NCBI Taxonomy" id="2862362"/>
    <lineage>
        <taxon>Eukaryota</taxon>
        <taxon>Fungi</taxon>
        <taxon>Dikarya</taxon>
        <taxon>Basidiomycota</taxon>
        <taxon>Agaricomycotina</taxon>
        <taxon>Agaricomycetes</taxon>
        <taxon>Agaricomycetidae</taxon>
        <taxon>Agaricales</taxon>
        <taxon>Marasmiineae</taxon>
        <taxon>Mycenaceae</taxon>
        <taxon>Favolaschia</taxon>
    </lineage>
</organism>